<dbReference type="GeneID" id="91088786"/>
<dbReference type="CDD" id="cd03426">
    <property type="entry name" value="NUDIX_CoAse_Nudt7"/>
    <property type="match status" value="1"/>
</dbReference>
<dbReference type="InterPro" id="IPR000086">
    <property type="entry name" value="NUDIX_hydrolase_dom"/>
</dbReference>
<feature type="domain" description="Nudix hydrolase" evidence="1">
    <location>
        <begin position="71"/>
        <end position="211"/>
    </location>
</feature>
<dbReference type="Pfam" id="PF00293">
    <property type="entry name" value="NUDIX"/>
    <property type="match status" value="1"/>
</dbReference>
<evidence type="ECO:0000313" key="2">
    <source>
        <dbReference type="EMBL" id="WVN89353.1"/>
    </source>
</evidence>
<dbReference type="InterPro" id="IPR015797">
    <property type="entry name" value="NUDIX_hydrolase-like_dom_sf"/>
</dbReference>
<dbReference type="InterPro" id="IPR045121">
    <property type="entry name" value="CoAse"/>
</dbReference>
<evidence type="ECO:0000259" key="1">
    <source>
        <dbReference type="PROSITE" id="PS51462"/>
    </source>
</evidence>
<dbReference type="RefSeq" id="XP_066070053.1">
    <property type="nucleotide sequence ID" value="XM_066213956.1"/>
</dbReference>
<dbReference type="PANTHER" id="PTHR12992:SF45">
    <property type="entry name" value="NUDIX HYDROLASE DOMAIN-CONTAINING PROTEIN"/>
    <property type="match status" value="1"/>
</dbReference>
<dbReference type="EMBL" id="CP143788">
    <property type="protein sequence ID" value="WVN89353.1"/>
    <property type="molecule type" value="Genomic_DNA"/>
</dbReference>
<reference evidence="2" key="3">
    <citation type="submission" date="2024-01" db="EMBL/GenBank/DDBJ databases">
        <authorList>
            <person name="Coelho M.A."/>
            <person name="David-Palma M."/>
            <person name="Shea T."/>
            <person name="Sun S."/>
            <person name="Cuomo C.A."/>
            <person name="Heitman J."/>
        </authorList>
    </citation>
    <scope>NUCLEOTIDE SEQUENCE</scope>
    <source>
        <strain evidence="2">CBS 7841</strain>
    </source>
</reference>
<dbReference type="AlphaFoldDB" id="A0AAJ8M2N6"/>
<evidence type="ECO:0000313" key="3">
    <source>
        <dbReference type="Proteomes" id="UP000094043"/>
    </source>
</evidence>
<gene>
    <name evidence="2" type="ORF">L203_104576</name>
</gene>
<proteinExistence type="predicted"/>
<organism evidence="2 3">
    <name type="scientific">Cryptococcus depauperatus CBS 7841</name>
    <dbReference type="NCBI Taxonomy" id="1295531"/>
    <lineage>
        <taxon>Eukaryota</taxon>
        <taxon>Fungi</taxon>
        <taxon>Dikarya</taxon>
        <taxon>Basidiomycota</taxon>
        <taxon>Agaricomycotina</taxon>
        <taxon>Tremellomycetes</taxon>
        <taxon>Tremellales</taxon>
        <taxon>Cryptococcaceae</taxon>
        <taxon>Cryptococcus</taxon>
    </lineage>
</organism>
<sequence>MVTEKLIIAPARGSIPRQHENYKKKPWLLAGMVKMFSLESILPPLKSESLQCLQRLSNYSPVRLHRRLPRKRSAAVAVILFVGRLGDLYVLLSTRAGNMRTYAHDTALPGGKCEEGDLDAEDTARREAFEEIGLPMDRQKIRKLSLLDPYLTGNSLVVTPVVFLVTDYSLIPLLNADEVSQLFSMPLASFLHTRPSLIPSFHYNISHRLVALPPGVIDAIPLPPPVTYAEDEGEVGGKNGRFYTFRDVKWGEGKVRMHRFLTGREAYGVKPVYGLTAAILIKTASIGFDQCPDFNIHAPGQKSMEERLEYEIWHTSSALRRAVEAEGLINDWVPSEAKAKL</sequence>
<dbReference type="GO" id="GO:0010945">
    <property type="term" value="F:coenzyme A diphosphatase activity"/>
    <property type="evidence" value="ECO:0007669"/>
    <property type="project" value="InterPro"/>
</dbReference>
<dbReference type="KEGG" id="cdep:91088786"/>
<accession>A0AAJ8M2N6</accession>
<name>A0AAJ8M2N6_9TREE</name>
<dbReference type="PANTHER" id="PTHR12992">
    <property type="entry name" value="NUDIX HYDROLASE"/>
    <property type="match status" value="1"/>
</dbReference>
<dbReference type="Proteomes" id="UP000094043">
    <property type="component" value="Chromosome 5"/>
</dbReference>
<reference evidence="2" key="2">
    <citation type="journal article" date="2022" name="Elife">
        <title>Obligate sexual reproduction of a homothallic fungus closely related to the Cryptococcus pathogenic species complex.</title>
        <authorList>
            <person name="Passer A.R."/>
            <person name="Clancey S.A."/>
            <person name="Shea T."/>
            <person name="David-Palma M."/>
            <person name="Averette A.F."/>
            <person name="Boekhout T."/>
            <person name="Porcel B.M."/>
            <person name="Nowrousian M."/>
            <person name="Cuomo C.A."/>
            <person name="Sun S."/>
            <person name="Heitman J."/>
            <person name="Coelho M.A."/>
        </authorList>
    </citation>
    <scope>NUCLEOTIDE SEQUENCE</scope>
    <source>
        <strain evidence="2">CBS 7841</strain>
    </source>
</reference>
<keyword evidence="3" id="KW-1185">Reference proteome</keyword>
<reference evidence="2" key="1">
    <citation type="submission" date="2016-06" db="EMBL/GenBank/DDBJ databases">
        <authorList>
            <person name="Cuomo C."/>
            <person name="Litvintseva A."/>
            <person name="Heitman J."/>
            <person name="Chen Y."/>
            <person name="Sun S."/>
            <person name="Springer D."/>
            <person name="Dromer F."/>
            <person name="Young S."/>
            <person name="Zeng Q."/>
            <person name="Chapman S."/>
            <person name="Gujja S."/>
            <person name="Saif S."/>
            <person name="Birren B."/>
        </authorList>
    </citation>
    <scope>NUCLEOTIDE SEQUENCE</scope>
    <source>
        <strain evidence="2">CBS 7841</strain>
    </source>
</reference>
<dbReference type="GO" id="GO:0015938">
    <property type="term" value="P:coenzyme A catabolic process"/>
    <property type="evidence" value="ECO:0007669"/>
    <property type="project" value="TreeGrafter"/>
</dbReference>
<dbReference type="SUPFAM" id="SSF55811">
    <property type="entry name" value="Nudix"/>
    <property type="match status" value="1"/>
</dbReference>
<dbReference type="PROSITE" id="PS51462">
    <property type="entry name" value="NUDIX"/>
    <property type="match status" value="1"/>
</dbReference>
<dbReference type="Gene3D" id="3.90.79.10">
    <property type="entry name" value="Nucleoside Triphosphate Pyrophosphohydrolase"/>
    <property type="match status" value="1"/>
</dbReference>
<protein>
    <recommendedName>
        <fullName evidence="1">Nudix hydrolase domain-containing protein</fullName>
    </recommendedName>
</protein>